<dbReference type="AlphaFoldDB" id="B2ICF0"/>
<dbReference type="KEGG" id="bid:Bind_3186"/>
<gene>
    <name evidence="1" type="ordered locus">Bind_3186</name>
</gene>
<evidence type="ECO:0000313" key="1">
    <source>
        <dbReference type="EMBL" id="ACB96746.1"/>
    </source>
</evidence>
<evidence type="ECO:0000313" key="2">
    <source>
        <dbReference type="Proteomes" id="UP000001695"/>
    </source>
</evidence>
<dbReference type="RefSeq" id="WP_012386094.1">
    <property type="nucleotide sequence ID" value="NC_010581.1"/>
</dbReference>
<dbReference type="STRING" id="395963.Bind_3186"/>
<accession>B2ICF0</accession>
<proteinExistence type="predicted"/>
<keyword evidence="2" id="KW-1185">Reference proteome</keyword>
<organism evidence="1 2">
    <name type="scientific">Beijerinckia indica subsp. indica (strain ATCC 9039 / DSM 1715 / NCIMB 8712)</name>
    <dbReference type="NCBI Taxonomy" id="395963"/>
    <lineage>
        <taxon>Bacteria</taxon>
        <taxon>Pseudomonadati</taxon>
        <taxon>Pseudomonadota</taxon>
        <taxon>Alphaproteobacteria</taxon>
        <taxon>Hyphomicrobiales</taxon>
        <taxon>Beijerinckiaceae</taxon>
        <taxon>Beijerinckia</taxon>
    </lineage>
</organism>
<dbReference type="EMBL" id="CP001016">
    <property type="protein sequence ID" value="ACB96746.1"/>
    <property type="molecule type" value="Genomic_DNA"/>
</dbReference>
<protein>
    <submittedName>
        <fullName evidence="1">Uncharacterized protein</fullName>
    </submittedName>
</protein>
<dbReference type="Proteomes" id="UP000001695">
    <property type="component" value="Chromosome"/>
</dbReference>
<dbReference type="HOGENOM" id="CLU_2803799_0_0_5"/>
<name>B2ICF0_BEII9</name>
<sequence length="67" mass="7312">MSELLAIHDKICKAKDLVEVTFMAVDWLDEGREKNALAAVLNVISDTLKEAEEKISACRTGKGQAHG</sequence>
<reference evidence="1 2" key="2">
    <citation type="journal article" date="2010" name="J. Bacteriol.">
        <title>Complete genome sequence of Beijerinckia indica subsp. indica.</title>
        <authorList>
            <person name="Tamas I."/>
            <person name="Dedysh S.N."/>
            <person name="Liesack W."/>
            <person name="Stott M.B."/>
            <person name="Alam M."/>
            <person name="Murrell J.C."/>
            <person name="Dunfield P.F."/>
        </authorList>
    </citation>
    <scope>NUCLEOTIDE SEQUENCE [LARGE SCALE GENOMIC DNA]</scope>
    <source>
        <strain evidence="2">ATCC 9039 / DSM 1715 / NCIMB 8712</strain>
    </source>
</reference>
<reference evidence="2" key="1">
    <citation type="submission" date="2008-03" db="EMBL/GenBank/DDBJ databases">
        <title>Complete sequence of chromosome of Beijerinckia indica subsp. indica ATCC 9039.</title>
        <authorList>
            <consortium name="US DOE Joint Genome Institute"/>
            <person name="Copeland A."/>
            <person name="Lucas S."/>
            <person name="Lapidus A."/>
            <person name="Glavina del Rio T."/>
            <person name="Dalin E."/>
            <person name="Tice H."/>
            <person name="Bruce D."/>
            <person name="Goodwin L."/>
            <person name="Pitluck S."/>
            <person name="LaButti K."/>
            <person name="Schmutz J."/>
            <person name="Larimer F."/>
            <person name="Land M."/>
            <person name="Hauser L."/>
            <person name="Kyrpides N."/>
            <person name="Mikhailova N."/>
            <person name="Dunfield P.F."/>
            <person name="Dedysh S.N."/>
            <person name="Liesack W."/>
            <person name="Saw J.H."/>
            <person name="Alam M."/>
            <person name="Chen Y."/>
            <person name="Murrell J.C."/>
            <person name="Richardson P."/>
        </authorList>
    </citation>
    <scope>NUCLEOTIDE SEQUENCE [LARGE SCALE GENOMIC DNA]</scope>
    <source>
        <strain evidence="2">ATCC 9039 / DSM 1715 / NCIMB 8712</strain>
    </source>
</reference>